<dbReference type="Gene3D" id="3.40.640.10">
    <property type="entry name" value="Type I PLP-dependent aspartate aminotransferase-like (Major domain)"/>
    <property type="match status" value="1"/>
</dbReference>
<dbReference type="Pfam" id="PF00155">
    <property type="entry name" value="Aminotran_1_2"/>
    <property type="match status" value="1"/>
</dbReference>
<dbReference type="GO" id="GO:0030170">
    <property type="term" value="F:pyridoxal phosphate binding"/>
    <property type="evidence" value="ECO:0007669"/>
    <property type="project" value="InterPro"/>
</dbReference>
<dbReference type="AlphaFoldDB" id="A0A6V8LWH2"/>
<evidence type="ECO:0000256" key="3">
    <source>
        <dbReference type="ARBA" id="ARBA00022576"/>
    </source>
</evidence>
<dbReference type="InterPro" id="IPR004839">
    <property type="entry name" value="Aminotransferase_I/II_large"/>
</dbReference>
<evidence type="ECO:0000313" key="8">
    <source>
        <dbReference type="EMBL" id="GFK94007.1"/>
    </source>
</evidence>
<dbReference type="RefSeq" id="WP_173083636.1">
    <property type="nucleotide sequence ID" value="NZ_BLTE01000007.1"/>
</dbReference>
<keyword evidence="4 6" id="KW-0808">Transferase</keyword>
<evidence type="ECO:0000256" key="6">
    <source>
        <dbReference type="RuleBase" id="RU000481"/>
    </source>
</evidence>
<keyword evidence="3 6" id="KW-0032">Aminotransferase</keyword>
<evidence type="ECO:0000313" key="9">
    <source>
        <dbReference type="Proteomes" id="UP000494245"/>
    </source>
</evidence>
<comment type="cofactor">
    <cofactor evidence="1 6">
        <name>pyridoxal 5'-phosphate</name>
        <dbReference type="ChEBI" id="CHEBI:597326"/>
    </cofactor>
</comment>
<evidence type="ECO:0000256" key="4">
    <source>
        <dbReference type="ARBA" id="ARBA00022679"/>
    </source>
</evidence>
<name>A0A6V8LWH2_9BACT</name>
<dbReference type="PROSITE" id="PS00105">
    <property type="entry name" value="AA_TRANSFER_CLASS_1"/>
    <property type="match status" value="1"/>
</dbReference>
<keyword evidence="9" id="KW-1185">Reference proteome</keyword>
<feature type="domain" description="Aminotransferase class I/classII large" evidence="7">
    <location>
        <begin position="30"/>
        <end position="374"/>
    </location>
</feature>
<reference evidence="8 9" key="1">
    <citation type="submission" date="2020-04" db="EMBL/GenBank/DDBJ databases">
        <authorList>
            <consortium name="Desulfovibrio sp. FSS-1 genome sequencing consortium"/>
            <person name="Shimoshige H."/>
            <person name="Kobayashi H."/>
            <person name="Maekawa T."/>
        </authorList>
    </citation>
    <scope>NUCLEOTIDE SEQUENCE [LARGE SCALE GENOMIC DNA]</scope>
    <source>
        <strain evidence="8 9">SIID29052-01</strain>
    </source>
</reference>
<dbReference type="PANTHER" id="PTHR46383">
    <property type="entry name" value="ASPARTATE AMINOTRANSFERASE"/>
    <property type="match status" value="1"/>
</dbReference>
<dbReference type="Proteomes" id="UP000494245">
    <property type="component" value="Unassembled WGS sequence"/>
</dbReference>
<organism evidence="8 9">
    <name type="scientific">Fundidesulfovibrio magnetotacticus</name>
    <dbReference type="NCBI Taxonomy" id="2730080"/>
    <lineage>
        <taxon>Bacteria</taxon>
        <taxon>Pseudomonadati</taxon>
        <taxon>Thermodesulfobacteriota</taxon>
        <taxon>Desulfovibrionia</taxon>
        <taxon>Desulfovibrionales</taxon>
        <taxon>Desulfovibrionaceae</taxon>
        <taxon>Fundidesulfovibrio</taxon>
    </lineage>
</organism>
<keyword evidence="5" id="KW-0663">Pyridoxal phosphate</keyword>
<dbReference type="EMBL" id="BLTE01000007">
    <property type="protein sequence ID" value="GFK94007.1"/>
    <property type="molecule type" value="Genomic_DNA"/>
</dbReference>
<dbReference type="SUPFAM" id="SSF53383">
    <property type="entry name" value="PLP-dependent transferases"/>
    <property type="match status" value="1"/>
</dbReference>
<evidence type="ECO:0000259" key="7">
    <source>
        <dbReference type="Pfam" id="PF00155"/>
    </source>
</evidence>
<proteinExistence type="inferred from homology"/>
<dbReference type="InterPro" id="IPR004838">
    <property type="entry name" value="NHTrfase_class1_PyrdxlP-BS"/>
</dbReference>
<dbReference type="InterPro" id="IPR015424">
    <property type="entry name" value="PyrdxlP-dep_Trfase"/>
</dbReference>
<protein>
    <recommendedName>
        <fullName evidence="6">Aminotransferase</fullName>
        <ecNumber evidence="6">2.6.1.-</ecNumber>
    </recommendedName>
</protein>
<evidence type="ECO:0000256" key="5">
    <source>
        <dbReference type="ARBA" id="ARBA00022898"/>
    </source>
</evidence>
<comment type="similarity">
    <text evidence="2 6">Belongs to the class-I pyridoxal-phosphate-dependent aminotransferase family.</text>
</comment>
<dbReference type="InterPro" id="IPR050596">
    <property type="entry name" value="AspAT/PAT-like"/>
</dbReference>
<comment type="caution">
    <text evidence="8">The sequence shown here is derived from an EMBL/GenBank/DDBJ whole genome shotgun (WGS) entry which is preliminary data.</text>
</comment>
<dbReference type="CDD" id="cd00609">
    <property type="entry name" value="AAT_like"/>
    <property type="match status" value="1"/>
</dbReference>
<dbReference type="InterPro" id="IPR015421">
    <property type="entry name" value="PyrdxlP-dep_Trfase_major"/>
</dbReference>
<evidence type="ECO:0000256" key="1">
    <source>
        <dbReference type="ARBA" id="ARBA00001933"/>
    </source>
</evidence>
<dbReference type="EC" id="2.6.1.-" evidence="6"/>
<gene>
    <name evidence="8" type="primary">aspC_2</name>
    <name evidence="8" type="ORF">NNJEOMEG_01845</name>
</gene>
<dbReference type="PANTHER" id="PTHR46383:SF2">
    <property type="entry name" value="AMINOTRANSFERASE"/>
    <property type="match status" value="1"/>
</dbReference>
<dbReference type="GO" id="GO:0008483">
    <property type="term" value="F:transaminase activity"/>
    <property type="evidence" value="ECO:0007669"/>
    <property type="project" value="UniProtKB-KW"/>
</dbReference>
<dbReference type="GO" id="GO:0006520">
    <property type="term" value="P:amino acid metabolic process"/>
    <property type="evidence" value="ECO:0007669"/>
    <property type="project" value="InterPro"/>
</dbReference>
<sequence>MPNPACDQISSFIVMDILERACALERQGKHVIHLQIGEPDFDTPEPVKEAAVKAIRDGKTHYTHSLGLPALREAIAGHYRRAHGVEVSPERIVVTSGTSPAMLLTFSALVHQGEEVLLTDPHYACYPNFITYAGGRPRRVPTRPEDGFQFTPAALEQALAQTPARAVVLNSPSNPTGTLIPAGHLEAMCRMGAMVVSDEIYHGLTYDGEQARSALEFTDDCFVLNGFSKLWAMTGWRLGWVIAARRYIPAMQRLQQNFFISAGSVAQWAGISALNDCGVEVARMVEEYGRRRRVLIDGLARLGLKARVEPKGAFYVLVDARHIDPDSLRLARDILEKALVGVTPGVDFGPGAEGYLRFSYANSVENIEEGLSRLGRYLEARG</sequence>
<reference evidence="8 9" key="2">
    <citation type="submission" date="2020-05" db="EMBL/GenBank/DDBJ databases">
        <title>Draft genome sequence of Desulfovibrio sp. strainFSS-1.</title>
        <authorList>
            <person name="Shimoshige H."/>
            <person name="Kobayashi H."/>
            <person name="Maekawa T."/>
        </authorList>
    </citation>
    <scope>NUCLEOTIDE SEQUENCE [LARGE SCALE GENOMIC DNA]</scope>
    <source>
        <strain evidence="8 9">SIID29052-01</strain>
    </source>
</reference>
<accession>A0A6V8LWH2</accession>
<evidence type="ECO:0000256" key="2">
    <source>
        <dbReference type="ARBA" id="ARBA00007441"/>
    </source>
</evidence>